<keyword evidence="2" id="KW-0732">Signal</keyword>
<protein>
    <recommendedName>
        <fullName evidence="5">Glycoside hydrolase family 5 domain-containing protein</fullName>
    </recommendedName>
</protein>
<dbReference type="RefSeq" id="WP_007570344.1">
    <property type="nucleotide sequence ID" value="NZ_AGUD01000012.1"/>
</dbReference>
<dbReference type="OrthoDB" id="5241851at2"/>
<dbReference type="Proteomes" id="UP000005143">
    <property type="component" value="Unassembled WGS sequence"/>
</dbReference>
<reference evidence="3 4" key="1">
    <citation type="journal article" date="2013" name="Biodegradation">
        <title>Quantitative proteomic analysis of ibuprofen-degrading Patulibacter sp. strain I11.</title>
        <authorList>
            <person name="Almeida B."/>
            <person name="Kjeldal H."/>
            <person name="Lolas I."/>
            <person name="Knudsen A.D."/>
            <person name="Carvalho G."/>
            <person name="Nielsen K.L."/>
            <person name="Barreto Crespo M.T."/>
            <person name="Stensballe A."/>
            <person name="Nielsen J.L."/>
        </authorList>
    </citation>
    <scope>NUCLEOTIDE SEQUENCE [LARGE SCALE GENOMIC DNA]</scope>
    <source>
        <strain evidence="3 4">I11</strain>
    </source>
</reference>
<name>H0E0V8_9ACTN</name>
<dbReference type="AlphaFoldDB" id="H0E0V8"/>
<gene>
    <name evidence="3" type="ORF">PAI11_04160</name>
</gene>
<organism evidence="3 4">
    <name type="scientific">Patulibacter medicamentivorans</name>
    <dbReference type="NCBI Taxonomy" id="1097667"/>
    <lineage>
        <taxon>Bacteria</taxon>
        <taxon>Bacillati</taxon>
        <taxon>Actinomycetota</taxon>
        <taxon>Thermoleophilia</taxon>
        <taxon>Solirubrobacterales</taxon>
        <taxon>Patulibacteraceae</taxon>
        <taxon>Patulibacter</taxon>
    </lineage>
</organism>
<feature type="chain" id="PRO_5038412354" description="Glycoside hydrolase family 5 domain-containing protein" evidence="2">
    <location>
        <begin position="27"/>
        <end position="377"/>
    </location>
</feature>
<evidence type="ECO:0000313" key="3">
    <source>
        <dbReference type="EMBL" id="EHN12722.1"/>
    </source>
</evidence>
<evidence type="ECO:0008006" key="5">
    <source>
        <dbReference type="Google" id="ProtNLM"/>
    </source>
</evidence>
<dbReference type="Gene3D" id="3.20.20.80">
    <property type="entry name" value="Glycosidases"/>
    <property type="match status" value="1"/>
</dbReference>
<dbReference type="PATRIC" id="fig|1097667.3.peg.415"/>
<dbReference type="InterPro" id="IPR017853">
    <property type="entry name" value="GH"/>
</dbReference>
<comment type="caution">
    <text evidence="3">The sequence shown here is derived from an EMBL/GenBank/DDBJ whole genome shotgun (WGS) entry which is preliminary data.</text>
</comment>
<feature type="signal peptide" evidence="2">
    <location>
        <begin position="1"/>
        <end position="26"/>
    </location>
</feature>
<evidence type="ECO:0000313" key="4">
    <source>
        <dbReference type="Proteomes" id="UP000005143"/>
    </source>
</evidence>
<proteinExistence type="predicted"/>
<evidence type="ECO:0000256" key="1">
    <source>
        <dbReference type="SAM" id="MobiDB-lite"/>
    </source>
</evidence>
<dbReference type="EMBL" id="AGUD01000012">
    <property type="protein sequence ID" value="EHN12722.1"/>
    <property type="molecule type" value="Genomic_DNA"/>
</dbReference>
<keyword evidence="4" id="KW-1185">Reference proteome</keyword>
<dbReference type="SUPFAM" id="SSF51445">
    <property type="entry name" value="(Trans)glycosidases"/>
    <property type="match status" value="1"/>
</dbReference>
<feature type="region of interest" description="Disordered" evidence="1">
    <location>
        <begin position="337"/>
        <end position="377"/>
    </location>
</feature>
<sequence length="377" mass="41497">MTASARAATLVAVLLTAALLPTAARATAWGIADQKPQTFVNPHWPALQAAGMGMGRYVVSYDALRYARTPGLEHQAQRLDEWLRAARAVGVRPLISFQRSASSSTALRTSVARTRARFVGELRRFRAAYPWVRDFSIWNEPNHSGPYTRRPRDLGRLYRAAADELRRDCRGCRLVAGDLQGKASAARYAREIERGAGRPIRLWGLNNYFDVNRFTTSDTASMLRAVRGTLWLTETGGVYSRLPGSERGTPFAAQRAGARSDAERLEYQGRATRQLRAIVRRYGSRIGRVYVYQLQGAPDPTWVPGAQETSWDSGLLDPRGEPRWSYGYLLRSVLPGRVGSAGSSTPSSRATSSQSAGPSSGGRSPIAARRRPSSVEQ</sequence>
<feature type="compositionally biased region" description="Low complexity" evidence="1">
    <location>
        <begin position="340"/>
        <end position="367"/>
    </location>
</feature>
<feature type="compositionally biased region" description="Basic residues" evidence="1">
    <location>
        <begin position="368"/>
        <end position="377"/>
    </location>
</feature>
<accession>H0E0V8</accession>
<evidence type="ECO:0000256" key="2">
    <source>
        <dbReference type="SAM" id="SignalP"/>
    </source>
</evidence>